<dbReference type="Gene3D" id="3.90.79.10">
    <property type="entry name" value="Nucleoside Triphosphate Pyrophosphohydrolase"/>
    <property type="match status" value="1"/>
</dbReference>
<dbReference type="OrthoDB" id="9804563at2"/>
<accession>A0A2S7X1S5</accession>
<evidence type="ECO:0000313" key="5">
    <source>
        <dbReference type="Proteomes" id="UP000239263"/>
    </source>
</evidence>
<dbReference type="Pfam" id="PF00293">
    <property type="entry name" value="NUDIX"/>
    <property type="match status" value="1"/>
</dbReference>
<comment type="cofactor">
    <cofactor evidence="1">
        <name>Mg(2+)</name>
        <dbReference type="ChEBI" id="CHEBI:18420"/>
    </cofactor>
</comment>
<dbReference type="InterPro" id="IPR015797">
    <property type="entry name" value="NUDIX_hydrolase-like_dom_sf"/>
</dbReference>
<dbReference type="GO" id="GO:0016787">
    <property type="term" value="F:hydrolase activity"/>
    <property type="evidence" value="ECO:0007669"/>
    <property type="project" value="UniProtKB-KW"/>
</dbReference>
<dbReference type="AlphaFoldDB" id="A0A2S7X1S5"/>
<dbReference type="RefSeq" id="WP_105055668.1">
    <property type="nucleotide sequence ID" value="NZ_CAWNRT010000002.1"/>
</dbReference>
<feature type="domain" description="Nudix hydrolase" evidence="3">
    <location>
        <begin position="15"/>
        <end position="109"/>
    </location>
</feature>
<gene>
    <name evidence="4" type="ORF">BTO22_11525</name>
</gene>
<dbReference type="Proteomes" id="UP000239263">
    <property type="component" value="Unassembled WGS sequence"/>
</dbReference>
<evidence type="ECO:0000256" key="1">
    <source>
        <dbReference type="ARBA" id="ARBA00001946"/>
    </source>
</evidence>
<organism evidence="4 5">
    <name type="scientific">Aliivibrio sifiae</name>
    <dbReference type="NCBI Taxonomy" id="566293"/>
    <lineage>
        <taxon>Bacteria</taxon>
        <taxon>Pseudomonadati</taxon>
        <taxon>Pseudomonadota</taxon>
        <taxon>Gammaproteobacteria</taxon>
        <taxon>Vibrionales</taxon>
        <taxon>Vibrionaceae</taxon>
        <taxon>Aliivibrio</taxon>
    </lineage>
</organism>
<evidence type="ECO:0000313" key="4">
    <source>
        <dbReference type="EMBL" id="PQJ84180.1"/>
    </source>
</evidence>
<dbReference type="InterPro" id="IPR000086">
    <property type="entry name" value="NUDIX_hydrolase_dom"/>
</dbReference>
<dbReference type="PROSITE" id="PS00893">
    <property type="entry name" value="NUDIX_BOX"/>
    <property type="match status" value="1"/>
</dbReference>
<protein>
    <recommendedName>
        <fullName evidence="3">Nudix hydrolase domain-containing protein</fullName>
    </recommendedName>
</protein>
<keyword evidence="2" id="KW-0378">Hydrolase</keyword>
<reference evidence="4 5" key="1">
    <citation type="submission" date="2016-12" db="EMBL/GenBank/DDBJ databases">
        <title>Diversity of luminous bacteria.</title>
        <authorList>
            <person name="Yoshizawa S."/>
            <person name="Kogure K."/>
        </authorList>
    </citation>
    <scope>NUCLEOTIDE SEQUENCE [LARGE SCALE GENOMIC DNA]</scope>
    <source>
        <strain evidence="4 5">ATCC 33715</strain>
    </source>
</reference>
<evidence type="ECO:0000259" key="3">
    <source>
        <dbReference type="Pfam" id="PF00293"/>
    </source>
</evidence>
<dbReference type="EMBL" id="MSCO01000002">
    <property type="protein sequence ID" value="PQJ84180.1"/>
    <property type="molecule type" value="Genomic_DNA"/>
</dbReference>
<name>A0A2S7X1S5_9GAMM</name>
<proteinExistence type="predicted"/>
<sequence>MISYVTGLMFSQNIKHVALIKKIKPTWQKGLYNGIGGEVECNETTSEAMVREFEEETGVKTHPDEWTLYTIITCQNEYEVSFFFMISNQVYTVQTIEKEVVSIFQVNQLPENIIWNLRWLIPLALDPKLTFRAPLILNELSRT</sequence>
<comment type="caution">
    <text evidence="4">The sequence shown here is derived from an EMBL/GenBank/DDBJ whole genome shotgun (WGS) entry which is preliminary data.</text>
</comment>
<dbReference type="SUPFAM" id="SSF55811">
    <property type="entry name" value="Nudix"/>
    <property type="match status" value="1"/>
</dbReference>
<dbReference type="InterPro" id="IPR020084">
    <property type="entry name" value="NUDIX_hydrolase_CS"/>
</dbReference>
<evidence type="ECO:0000256" key="2">
    <source>
        <dbReference type="ARBA" id="ARBA00022801"/>
    </source>
</evidence>